<keyword evidence="2" id="KW-1185">Reference proteome</keyword>
<proteinExistence type="predicted"/>
<name>A0ACB9NSZ8_9MYRT</name>
<accession>A0ACB9NSZ8</accession>
<evidence type="ECO:0000313" key="2">
    <source>
        <dbReference type="Proteomes" id="UP001057402"/>
    </source>
</evidence>
<sequence>MLARRTLPHLMSPRASRVSKLAAKSGESEAKGGNIFVRKTVSFMLITVTGGVALTALDDLAIYHACSSQTMEKATNDQEIKDALGEPIKGSWYDASLAWMVQLKAVRNEDDTWFSFLHPRNWEVLIMEALHVPGNEEKQPALRINVANELPPPACKECVTFASPGVGTIEPEKSSANA</sequence>
<evidence type="ECO:0000313" key="1">
    <source>
        <dbReference type="EMBL" id="KAI4338777.1"/>
    </source>
</evidence>
<organism evidence="1 2">
    <name type="scientific">Melastoma candidum</name>
    <dbReference type="NCBI Taxonomy" id="119954"/>
    <lineage>
        <taxon>Eukaryota</taxon>
        <taxon>Viridiplantae</taxon>
        <taxon>Streptophyta</taxon>
        <taxon>Embryophyta</taxon>
        <taxon>Tracheophyta</taxon>
        <taxon>Spermatophyta</taxon>
        <taxon>Magnoliopsida</taxon>
        <taxon>eudicotyledons</taxon>
        <taxon>Gunneridae</taxon>
        <taxon>Pentapetalae</taxon>
        <taxon>rosids</taxon>
        <taxon>malvids</taxon>
        <taxon>Myrtales</taxon>
        <taxon>Melastomataceae</taxon>
        <taxon>Melastomatoideae</taxon>
        <taxon>Melastomateae</taxon>
        <taxon>Melastoma</taxon>
    </lineage>
</organism>
<gene>
    <name evidence="1" type="ORF">MLD38_023790</name>
</gene>
<protein>
    <submittedName>
        <fullName evidence="1">Uncharacterized protein</fullName>
    </submittedName>
</protein>
<dbReference type="Proteomes" id="UP001057402">
    <property type="component" value="Chromosome 7"/>
</dbReference>
<reference evidence="2" key="1">
    <citation type="journal article" date="2023" name="Front. Plant Sci.">
        <title>Chromosomal-level genome assembly of Melastoma candidum provides insights into trichome evolution.</title>
        <authorList>
            <person name="Zhong Y."/>
            <person name="Wu W."/>
            <person name="Sun C."/>
            <person name="Zou P."/>
            <person name="Liu Y."/>
            <person name="Dai S."/>
            <person name="Zhou R."/>
        </authorList>
    </citation>
    <scope>NUCLEOTIDE SEQUENCE [LARGE SCALE GENOMIC DNA]</scope>
</reference>
<dbReference type="EMBL" id="CM042886">
    <property type="protein sequence ID" value="KAI4338777.1"/>
    <property type="molecule type" value="Genomic_DNA"/>
</dbReference>
<comment type="caution">
    <text evidence="1">The sequence shown here is derived from an EMBL/GenBank/DDBJ whole genome shotgun (WGS) entry which is preliminary data.</text>
</comment>